<dbReference type="PANTHER" id="PTHR11705:SF145">
    <property type="entry name" value="PEPTIDASE M14 CARBOXYPEPTIDASE A DOMAIN-CONTAINING PROTEIN"/>
    <property type="match status" value="1"/>
</dbReference>
<name>A0A2S0PAV1_9NEIS</name>
<feature type="chain" id="PRO_5015546142" evidence="4">
    <location>
        <begin position="26"/>
        <end position="638"/>
    </location>
</feature>
<feature type="active site" description="Proton donor/acceptor" evidence="3">
    <location>
        <position position="340"/>
    </location>
</feature>
<dbReference type="EMBL" id="CP028519">
    <property type="protein sequence ID" value="AVY94524.1"/>
    <property type="molecule type" value="Genomic_DNA"/>
</dbReference>
<sequence>MHTFPSRRFALATSALAIMSLPALAALPQAPGYIDDSTAVPAAKTRILPPMFEQTLTSTRFLVSADNPLATVAEASDFHKTSNYTQTVEYMKKLAAASSGAIKLTWMPEKSAEGYDMMLAVASTSADKSPEGLKKSGKPTVLVEAEIHPGEANGKDAMFMLLRDMTTGKKPLASILDKVNILFIPTVNVDGDMRTSAYGRINQNGPDITGWRVNGQNLNLNRDFTKLDSAEIRNVAWVFNQYDLSFFADTHSTDGAMYPYDSSYCNNGEGWSPAATRWMDTVMQPHVYKEVQSYGHQIHECISLNDNKDLTQGYYPYRTDLARFSNQYGDIRSVPSVLIEQHALHPYKTQVLGNYVMLKAMFESVGNNAGSLKTAIAADRSKALSDDKVTLTWKPGTPKKVQFTGGAYTYEMSPITGQKTIKWTNKPKTMTVPVTANDVPDLTVTRPAEYIVPVQWSDVIKRLRAHGIQMKTLDKPTPVEVTLYRMDNVKLAGGFEPDRAAKNQIPGYEGHLLVSGDAKPVKRLQTFPAGSVVIDARQPLGVLAMNLLEPTSPDSFWSWGFFNSTLVAAEEPEEYVMEPMARQMLAQDPKLKAEFQHKLKTDKAFARDAGARLQWFYQHTPFYDANAYLYPIGRVEKK</sequence>
<dbReference type="RefSeq" id="WP_107889443.1">
    <property type="nucleotide sequence ID" value="NZ_CP028519.1"/>
</dbReference>
<dbReference type="OrthoDB" id="9767214at2"/>
<keyword evidence="4" id="KW-0732">Signal</keyword>
<dbReference type="GO" id="GO:0006508">
    <property type="term" value="P:proteolysis"/>
    <property type="evidence" value="ECO:0007669"/>
    <property type="project" value="InterPro"/>
</dbReference>
<evidence type="ECO:0000256" key="4">
    <source>
        <dbReference type="SAM" id="SignalP"/>
    </source>
</evidence>
<dbReference type="Gene3D" id="3.40.630.10">
    <property type="entry name" value="Zn peptidases"/>
    <property type="match status" value="1"/>
</dbReference>
<dbReference type="CDD" id="cd06241">
    <property type="entry name" value="M14-like"/>
    <property type="match status" value="1"/>
</dbReference>
<comment type="cofactor">
    <cofactor evidence="1">
        <name>Zn(2+)</name>
        <dbReference type="ChEBI" id="CHEBI:29105"/>
    </cofactor>
</comment>
<dbReference type="PROSITE" id="PS52035">
    <property type="entry name" value="PEPTIDASE_M14"/>
    <property type="match status" value="1"/>
</dbReference>
<evidence type="ECO:0000313" key="6">
    <source>
        <dbReference type="EMBL" id="AVY94524.1"/>
    </source>
</evidence>
<dbReference type="SUPFAM" id="SSF53187">
    <property type="entry name" value="Zn-dependent exopeptidases"/>
    <property type="match status" value="1"/>
</dbReference>
<accession>A0A2S0PAV1</accession>
<dbReference type="GO" id="GO:0004181">
    <property type="term" value="F:metallocarboxypeptidase activity"/>
    <property type="evidence" value="ECO:0007669"/>
    <property type="project" value="InterPro"/>
</dbReference>
<dbReference type="GO" id="GO:0005615">
    <property type="term" value="C:extracellular space"/>
    <property type="evidence" value="ECO:0007669"/>
    <property type="project" value="TreeGrafter"/>
</dbReference>
<dbReference type="PANTHER" id="PTHR11705">
    <property type="entry name" value="PROTEASE FAMILY M14 CARBOXYPEPTIDASE A,B"/>
    <property type="match status" value="1"/>
</dbReference>
<keyword evidence="7" id="KW-1185">Reference proteome</keyword>
<organism evidence="6 7">
    <name type="scientific">Microvirgula aerodenitrificans</name>
    <dbReference type="NCBI Taxonomy" id="57480"/>
    <lineage>
        <taxon>Bacteria</taxon>
        <taxon>Pseudomonadati</taxon>
        <taxon>Pseudomonadota</taxon>
        <taxon>Betaproteobacteria</taxon>
        <taxon>Neisseriales</taxon>
        <taxon>Aquaspirillaceae</taxon>
        <taxon>Microvirgula</taxon>
    </lineage>
</organism>
<dbReference type="Pfam" id="PF00246">
    <property type="entry name" value="Peptidase_M14"/>
    <property type="match status" value="1"/>
</dbReference>
<evidence type="ECO:0000256" key="1">
    <source>
        <dbReference type="ARBA" id="ARBA00001947"/>
    </source>
</evidence>
<feature type="signal peptide" evidence="4">
    <location>
        <begin position="1"/>
        <end position="25"/>
    </location>
</feature>
<dbReference type="STRING" id="1122240.GCA_000620105_00246"/>
<evidence type="ECO:0000259" key="5">
    <source>
        <dbReference type="PROSITE" id="PS52035"/>
    </source>
</evidence>
<comment type="similarity">
    <text evidence="2 3">Belongs to the peptidase M14 family.</text>
</comment>
<dbReference type="KEGG" id="maer:DAI18_11075"/>
<dbReference type="GO" id="GO:0008270">
    <property type="term" value="F:zinc ion binding"/>
    <property type="evidence" value="ECO:0007669"/>
    <property type="project" value="InterPro"/>
</dbReference>
<reference evidence="6 7" key="1">
    <citation type="submission" date="2018-04" db="EMBL/GenBank/DDBJ databases">
        <title>Denitrifier Microvirgula.</title>
        <authorList>
            <person name="Anderson E."/>
            <person name="Jang J."/>
            <person name="Ishii S."/>
        </authorList>
    </citation>
    <scope>NUCLEOTIDE SEQUENCE [LARGE SCALE GENOMIC DNA]</scope>
    <source>
        <strain evidence="6 7">BE2.4</strain>
    </source>
</reference>
<protein>
    <submittedName>
        <fullName evidence="6">Peptidase</fullName>
    </submittedName>
</protein>
<proteinExistence type="inferred from homology"/>
<dbReference type="Proteomes" id="UP000244173">
    <property type="component" value="Chromosome"/>
</dbReference>
<dbReference type="InterPro" id="IPR000834">
    <property type="entry name" value="Peptidase_M14"/>
</dbReference>
<evidence type="ECO:0000256" key="2">
    <source>
        <dbReference type="ARBA" id="ARBA00005988"/>
    </source>
</evidence>
<gene>
    <name evidence="6" type="ORF">DAI18_11075</name>
</gene>
<feature type="domain" description="Peptidase M14" evidence="5">
    <location>
        <begin position="80"/>
        <end position="365"/>
    </location>
</feature>
<evidence type="ECO:0000313" key="7">
    <source>
        <dbReference type="Proteomes" id="UP000244173"/>
    </source>
</evidence>
<dbReference type="AlphaFoldDB" id="A0A2S0PAV1"/>
<evidence type="ECO:0000256" key="3">
    <source>
        <dbReference type="PROSITE-ProRule" id="PRU01379"/>
    </source>
</evidence>